<dbReference type="AlphaFoldDB" id="A0A6N2LRQ7"/>
<accession>A0A6N2LRQ7</accession>
<dbReference type="EMBL" id="CAADRP010001592">
    <property type="protein sequence ID" value="VFU42875.1"/>
    <property type="molecule type" value="Genomic_DNA"/>
</dbReference>
<sequence>MKSAIQSQRQTKNEAVQAFVRHVFIDQHLFFSFNATAKNPDKISVLKYHASGNKTWLEKENTSGTVPAVCATLAHVHPSCIRSIRKTIRIIWNCVETKKNCGEPFGLILSEKSPIPGSSSDLHDVRNRAIPNFRSSPIFIPGSRHELIDPLCSNLKASQDFCAEALQSK</sequence>
<organism evidence="1">
    <name type="scientific">Salix viminalis</name>
    <name type="common">Common osier</name>
    <name type="synonym">Basket willow</name>
    <dbReference type="NCBI Taxonomy" id="40686"/>
    <lineage>
        <taxon>Eukaryota</taxon>
        <taxon>Viridiplantae</taxon>
        <taxon>Streptophyta</taxon>
        <taxon>Embryophyta</taxon>
        <taxon>Tracheophyta</taxon>
        <taxon>Spermatophyta</taxon>
        <taxon>Magnoliopsida</taxon>
        <taxon>eudicotyledons</taxon>
        <taxon>Gunneridae</taxon>
        <taxon>Pentapetalae</taxon>
        <taxon>rosids</taxon>
        <taxon>fabids</taxon>
        <taxon>Malpighiales</taxon>
        <taxon>Salicaceae</taxon>
        <taxon>Saliceae</taxon>
        <taxon>Salix</taxon>
    </lineage>
</organism>
<evidence type="ECO:0000313" key="1">
    <source>
        <dbReference type="EMBL" id="VFU42875.1"/>
    </source>
</evidence>
<name>A0A6N2LRQ7_SALVM</name>
<gene>
    <name evidence="1" type="ORF">SVIM_LOCUS260743</name>
</gene>
<proteinExistence type="predicted"/>
<reference evidence="1" key="1">
    <citation type="submission" date="2019-03" db="EMBL/GenBank/DDBJ databases">
        <authorList>
            <person name="Mank J."/>
            <person name="Almeida P."/>
        </authorList>
    </citation>
    <scope>NUCLEOTIDE SEQUENCE</scope>
    <source>
        <strain evidence="1">78183</strain>
    </source>
</reference>
<protein>
    <submittedName>
        <fullName evidence="1">Uncharacterized protein</fullName>
    </submittedName>
</protein>